<dbReference type="EMBL" id="NFLB01000001">
    <property type="protein sequence ID" value="OUQ06387.1"/>
    <property type="molecule type" value="Genomic_DNA"/>
</dbReference>
<evidence type="ECO:0000313" key="4">
    <source>
        <dbReference type="Proteomes" id="UP000196258"/>
    </source>
</evidence>
<reference evidence="3 5" key="3">
    <citation type="submission" date="2018-08" db="EMBL/GenBank/DDBJ databases">
        <title>A genome reference for cultivated species of the human gut microbiota.</title>
        <authorList>
            <person name="Zou Y."/>
            <person name="Xue W."/>
            <person name="Luo G."/>
        </authorList>
    </citation>
    <scope>NUCLEOTIDE SEQUENCE [LARGE SCALE GENOMIC DNA]</scope>
    <source>
        <strain evidence="3 5">OM02-6</strain>
    </source>
</reference>
<accession>A0A1Y4E7T5</accession>
<dbReference type="EMBL" id="DYWV01000025">
    <property type="protein sequence ID" value="HJF39417.1"/>
    <property type="molecule type" value="Genomic_DNA"/>
</dbReference>
<organism evidence="2 4">
    <name type="scientific">Thomasclavelia spiroformis</name>
    <dbReference type="NCBI Taxonomy" id="29348"/>
    <lineage>
        <taxon>Bacteria</taxon>
        <taxon>Bacillati</taxon>
        <taxon>Bacillota</taxon>
        <taxon>Erysipelotrichia</taxon>
        <taxon>Erysipelotrichales</taxon>
        <taxon>Coprobacillaceae</taxon>
        <taxon>Thomasclavelia</taxon>
    </lineage>
</organism>
<evidence type="ECO:0000313" key="5">
    <source>
        <dbReference type="Proteomes" id="UP000261087"/>
    </source>
</evidence>
<proteinExistence type="predicted"/>
<evidence type="ECO:0008006" key="6">
    <source>
        <dbReference type="Google" id="ProtNLM"/>
    </source>
</evidence>
<dbReference type="AlphaFoldDB" id="A0A1Y4E7T5"/>
<evidence type="ECO:0000313" key="1">
    <source>
        <dbReference type="EMBL" id="HJF39417.1"/>
    </source>
</evidence>
<dbReference type="RefSeq" id="WP_087253592.1">
    <property type="nucleotide sequence ID" value="NZ_CAJFOD010000098.1"/>
</dbReference>
<protein>
    <recommendedName>
        <fullName evidence="6">PhoU domain-containing protein</fullName>
    </recommendedName>
</protein>
<reference evidence="2" key="2">
    <citation type="journal article" date="2018" name="BMC Genomics">
        <title>Whole genome sequencing and function prediction of 133 gut anaerobes isolated from chicken caecum in pure cultures.</title>
        <authorList>
            <person name="Medvecky M."/>
            <person name="Cejkova D."/>
            <person name="Polansky O."/>
            <person name="Karasova D."/>
            <person name="Kubasova T."/>
            <person name="Cizek A."/>
            <person name="Rychlik I."/>
        </authorList>
    </citation>
    <scope>NUCLEOTIDE SEQUENCE</scope>
    <source>
        <strain evidence="2">An149</strain>
    </source>
</reference>
<reference evidence="1" key="4">
    <citation type="journal article" date="2021" name="PeerJ">
        <title>Extensive microbial diversity within the chicken gut microbiome revealed by metagenomics and culture.</title>
        <authorList>
            <person name="Gilroy R."/>
            <person name="Ravi A."/>
            <person name="Getino M."/>
            <person name="Pursley I."/>
            <person name="Horton D.L."/>
            <person name="Alikhan N.F."/>
            <person name="Baker D."/>
            <person name="Gharbi K."/>
            <person name="Hall N."/>
            <person name="Watson M."/>
            <person name="Adriaenssens E.M."/>
            <person name="Foster-Nyarko E."/>
            <person name="Jarju S."/>
            <person name="Secka A."/>
            <person name="Antonio M."/>
            <person name="Oren A."/>
            <person name="Chaudhuri R.R."/>
            <person name="La Ragione R."/>
            <person name="Hildebrand F."/>
            <person name="Pallen M.J."/>
        </authorList>
    </citation>
    <scope>NUCLEOTIDE SEQUENCE</scope>
    <source>
        <strain evidence="1">CHK193-16274</strain>
    </source>
</reference>
<dbReference type="Proteomes" id="UP000261087">
    <property type="component" value="Unassembled WGS sequence"/>
</dbReference>
<gene>
    <name evidence="2" type="ORF">B5E91_00225</name>
    <name evidence="3" type="ORF">DXB31_02975</name>
    <name evidence="1" type="ORF">K8V91_00705</name>
</gene>
<reference evidence="4" key="1">
    <citation type="submission" date="2017-04" db="EMBL/GenBank/DDBJ databases">
        <title>Function of individual gut microbiota members based on whole genome sequencing of pure cultures obtained from chicken caecum.</title>
        <authorList>
            <person name="Medvecky M."/>
            <person name="Cejkova D."/>
            <person name="Polansky O."/>
            <person name="Karasova D."/>
            <person name="Kubasova T."/>
            <person name="Cizek A."/>
            <person name="Rychlik I."/>
        </authorList>
    </citation>
    <scope>NUCLEOTIDE SEQUENCE [LARGE SCALE GENOMIC DNA]</scope>
    <source>
        <strain evidence="4">An149</strain>
    </source>
</reference>
<evidence type="ECO:0000313" key="3">
    <source>
        <dbReference type="EMBL" id="RGO11737.1"/>
    </source>
</evidence>
<dbReference type="Proteomes" id="UP000749320">
    <property type="component" value="Unassembled WGS sequence"/>
</dbReference>
<dbReference type="EMBL" id="QSVF01000005">
    <property type="protein sequence ID" value="RGO11737.1"/>
    <property type="molecule type" value="Genomic_DNA"/>
</dbReference>
<evidence type="ECO:0000313" key="2">
    <source>
        <dbReference type="EMBL" id="OUQ06387.1"/>
    </source>
</evidence>
<comment type="caution">
    <text evidence="2">The sequence shown here is derived from an EMBL/GenBank/DDBJ whole genome shotgun (WGS) entry which is preliminary data.</text>
</comment>
<reference evidence="1" key="5">
    <citation type="submission" date="2021-09" db="EMBL/GenBank/DDBJ databases">
        <authorList>
            <person name="Gilroy R."/>
        </authorList>
    </citation>
    <scope>NUCLEOTIDE SEQUENCE</scope>
    <source>
        <strain evidence="1">CHK193-16274</strain>
    </source>
</reference>
<dbReference type="Proteomes" id="UP000196258">
    <property type="component" value="Unassembled WGS sequence"/>
</dbReference>
<name>A0A1Y4E7T5_9FIRM</name>
<sequence>MNRRMVKQECYLDMLEEAINSVESVLNYIDRIKDKVGVFNDDILQKDAIRAQFDLELALASLSILLRKMAENNFIEIDSETRRDINSIIHSNKFEVEDGKVIVYSQKGEELVNIDNLLSFARSIL</sequence>